<evidence type="ECO:0000313" key="2">
    <source>
        <dbReference type="EMBL" id="ROH97693.1"/>
    </source>
</evidence>
<keyword evidence="1" id="KW-0732">Signal</keyword>
<evidence type="ECO:0000313" key="4">
    <source>
        <dbReference type="Proteomes" id="UP000269375"/>
    </source>
</evidence>
<dbReference type="EMBL" id="RJTX01000002">
    <property type="protein sequence ID" value="ROH97693.1"/>
    <property type="molecule type" value="Genomic_DNA"/>
</dbReference>
<comment type="caution">
    <text evidence="2">The sequence shown here is derived from an EMBL/GenBank/DDBJ whole genome shotgun (WGS) entry which is preliminary data.</text>
</comment>
<evidence type="ECO:0000313" key="5">
    <source>
        <dbReference type="Proteomes" id="UP000295709"/>
    </source>
</evidence>
<organism evidence="2 4">
    <name type="scientific">Chryseobacterium daecheongense</name>
    <dbReference type="NCBI Taxonomy" id="192389"/>
    <lineage>
        <taxon>Bacteria</taxon>
        <taxon>Pseudomonadati</taxon>
        <taxon>Bacteroidota</taxon>
        <taxon>Flavobacteriia</taxon>
        <taxon>Flavobacteriales</taxon>
        <taxon>Weeksellaceae</taxon>
        <taxon>Chryseobacterium group</taxon>
        <taxon>Chryseobacterium</taxon>
    </lineage>
</organism>
<dbReference type="RefSeq" id="WP_123262909.1">
    <property type="nucleotide sequence ID" value="NZ_RJTX01000002.1"/>
</dbReference>
<dbReference type="AlphaFoldDB" id="A0A3N0VY07"/>
<name>A0A3N0VY07_9FLAO</name>
<protein>
    <submittedName>
        <fullName evidence="2">Uncharacterized protein</fullName>
    </submittedName>
</protein>
<evidence type="ECO:0000256" key="1">
    <source>
        <dbReference type="SAM" id="SignalP"/>
    </source>
</evidence>
<dbReference type="Proteomes" id="UP000295709">
    <property type="component" value="Unassembled WGS sequence"/>
</dbReference>
<feature type="chain" id="PRO_5018019822" evidence="1">
    <location>
        <begin position="23"/>
        <end position="176"/>
    </location>
</feature>
<evidence type="ECO:0000313" key="3">
    <source>
        <dbReference type="EMBL" id="TDX93146.1"/>
    </source>
</evidence>
<accession>A0A3N0VY07</accession>
<dbReference type="OrthoDB" id="705292at2"/>
<feature type="signal peptide" evidence="1">
    <location>
        <begin position="1"/>
        <end position="22"/>
    </location>
</feature>
<proteinExistence type="predicted"/>
<dbReference type="Proteomes" id="UP000269375">
    <property type="component" value="Unassembled WGS sequence"/>
</dbReference>
<gene>
    <name evidence="3" type="ORF">BCF50_2103</name>
    <name evidence="2" type="ORF">EGI05_09960</name>
</gene>
<reference evidence="3 5" key="2">
    <citation type="submission" date="2019-03" db="EMBL/GenBank/DDBJ databases">
        <title>Genomic Encyclopedia of Archaeal and Bacterial Type Strains, Phase II (KMG-II): from individual species to whole genera.</title>
        <authorList>
            <person name="Goeker M."/>
        </authorList>
    </citation>
    <scope>NUCLEOTIDE SEQUENCE [LARGE SCALE GENOMIC DNA]</scope>
    <source>
        <strain evidence="3 5">DSM 15235</strain>
    </source>
</reference>
<keyword evidence="5" id="KW-1185">Reference proteome</keyword>
<dbReference type="EMBL" id="SOQW01000002">
    <property type="protein sequence ID" value="TDX93146.1"/>
    <property type="molecule type" value="Genomic_DNA"/>
</dbReference>
<reference evidence="2 4" key="1">
    <citation type="submission" date="2018-11" db="EMBL/GenBank/DDBJ databases">
        <title>Proposal to divide the Flavobacteriaceae and reorganize its genera based on Amino Acid Identity values calculated from whole genome sequences.</title>
        <authorList>
            <person name="Nicholson A.C."/>
            <person name="Gulvik C.A."/>
            <person name="Whitney A.M."/>
            <person name="Humrighouse B.W."/>
            <person name="Bell M."/>
            <person name="Holmes B."/>
            <person name="Steigerwalt A."/>
            <person name="Villarma A."/>
            <person name="Sheth M."/>
            <person name="Batra D."/>
            <person name="Pryor J."/>
            <person name="Bernardet J.-F."/>
            <person name="Hugo C."/>
            <person name="Kampfer P."/>
            <person name="Newman J."/>
            <person name="Mcquiston J.R."/>
        </authorList>
    </citation>
    <scope>NUCLEOTIDE SEQUENCE [LARGE SCALE GENOMIC DNA]</scope>
    <source>
        <strain evidence="2 4">DSM 15235</strain>
    </source>
</reference>
<sequence length="176" mass="18587">MNRKLVILLFFVNLIFTGTVQSQVAFGKNNIVNQSALVEFGTGNKGIILPSVSAAPGSVGGTFVFNTSRKAVEVYEGINNNNNGGWTSLTDENQGIVHSFSNAGPDVTGTKGVIIGANSTIKPGIMVLESTTKAMVLPLVANPHTSIKGAIAGTMVYDTASDMLAVYDGQNWSYWK</sequence>